<dbReference type="AlphaFoldDB" id="A0A5J4KC04"/>
<name>A0A5J4KC04_9CHLR</name>
<dbReference type="Proteomes" id="UP000326912">
    <property type="component" value="Unassembled WGS sequence"/>
</dbReference>
<gene>
    <name evidence="1" type="ORF">KDW_04360</name>
</gene>
<evidence type="ECO:0000313" key="2">
    <source>
        <dbReference type="Proteomes" id="UP000326912"/>
    </source>
</evidence>
<protein>
    <submittedName>
        <fullName evidence="1">Uncharacterized protein</fullName>
    </submittedName>
</protein>
<keyword evidence="2" id="KW-1185">Reference proteome</keyword>
<evidence type="ECO:0000313" key="1">
    <source>
        <dbReference type="EMBL" id="GER86274.1"/>
    </source>
</evidence>
<dbReference type="EMBL" id="BKZW01000001">
    <property type="protein sequence ID" value="GER86274.1"/>
    <property type="molecule type" value="Genomic_DNA"/>
</dbReference>
<dbReference type="RefSeq" id="WP_151754433.1">
    <property type="nucleotide sequence ID" value="NZ_BKZW01000001.1"/>
</dbReference>
<proteinExistence type="predicted"/>
<comment type="caution">
    <text evidence="1">The sequence shown here is derived from an EMBL/GenBank/DDBJ whole genome shotgun (WGS) entry which is preliminary data.</text>
</comment>
<reference evidence="1 2" key="1">
    <citation type="submission" date="2019-10" db="EMBL/GenBank/DDBJ databases">
        <title>Dictyobacter vulcani sp. nov., within the class Ktedonobacteria, isolated from soil of volcanic Mt. Zao.</title>
        <authorList>
            <person name="Zheng Y."/>
            <person name="Wang C.M."/>
            <person name="Sakai Y."/>
            <person name="Abe K."/>
            <person name="Yokota A."/>
            <person name="Yabe S."/>
        </authorList>
    </citation>
    <scope>NUCLEOTIDE SEQUENCE [LARGE SCALE GENOMIC DNA]</scope>
    <source>
        <strain evidence="1 2">W12</strain>
    </source>
</reference>
<sequence>MSLRHLDYIPCDLTRYSQQILPAWRDAQSGILQPLREIMASASHFSTWYVFNIPNPLPDIFFAGPRCAFGWDLFKKDRSVWPQILGPRDLPSPLRDILLQDAEERRELDIWRLFSRHLPAFLEGNEHAQSQEFLLQCLFYTFCCQLPEETMLDSRVLIEEGVSLWDEYMARSSQVKALWDTFSQPAPQPLADQLLAPRTYQDYLTTTLHAEAFPRAILHNFDIFGFIDHEETVRLVTNLPTRERPDLEGIVYGCVRDRDNKKWLLPPDLEQLYRKQFYGELQSLDVYRAMCAYWNEHSHQEFQSNVDTYYQWLHRTEATMLARFRYAAEHGWGMIEIRV</sequence>
<organism evidence="1 2">
    <name type="scientific">Dictyobacter vulcani</name>
    <dbReference type="NCBI Taxonomy" id="2607529"/>
    <lineage>
        <taxon>Bacteria</taxon>
        <taxon>Bacillati</taxon>
        <taxon>Chloroflexota</taxon>
        <taxon>Ktedonobacteria</taxon>
        <taxon>Ktedonobacterales</taxon>
        <taxon>Dictyobacteraceae</taxon>
        <taxon>Dictyobacter</taxon>
    </lineage>
</organism>
<accession>A0A5J4KC04</accession>